<gene>
    <name evidence="2" type="ORF">K8V32_05860</name>
</gene>
<dbReference type="Gene3D" id="3.40.50.1820">
    <property type="entry name" value="alpha/beta hydrolase"/>
    <property type="match status" value="1"/>
</dbReference>
<dbReference type="AlphaFoldDB" id="A0A921K7A9"/>
<evidence type="ECO:0000259" key="1">
    <source>
        <dbReference type="Pfam" id="PF12697"/>
    </source>
</evidence>
<dbReference type="SUPFAM" id="SSF53474">
    <property type="entry name" value="alpha/beta-Hydrolases"/>
    <property type="match status" value="1"/>
</dbReference>
<proteinExistence type="predicted"/>
<dbReference type="RefSeq" id="WP_303904321.1">
    <property type="nucleotide sequence ID" value="NZ_DYXC01000070.1"/>
</dbReference>
<dbReference type="GO" id="GO:0016787">
    <property type="term" value="F:hydrolase activity"/>
    <property type="evidence" value="ECO:0007669"/>
    <property type="project" value="UniProtKB-KW"/>
</dbReference>
<name>A0A921K7A9_9MICC</name>
<accession>A0A921K7A9</accession>
<reference evidence="2" key="2">
    <citation type="submission" date="2021-09" db="EMBL/GenBank/DDBJ databases">
        <authorList>
            <person name="Gilroy R."/>
        </authorList>
    </citation>
    <scope>NUCLEOTIDE SEQUENCE</scope>
    <source>
        <strain evidence="2">ChiHjej13B12-14962</strain>
    </source>
</reference>
<keyword evidence="2" id="KW-0378">Hydrolase</keyword>
<comment type="caution">
    <text evidence="2">The sequence shown here is derived from an EMBL/GenBank/DDBJ whole genome shotgun (WGS) entry which is preliminary data.</text>
</comment>
<organism evidence="2 3">
    <name type="scientific">Enteractinococcus helveticum</name>
    <dbReference type="NCBI Taxonomy" id="1837282"/>
    <lineage>
        <taxon>Bacteria</taxon>
        <taxon>Bacillati</taxon>
        <taxon>Actinomycetota</taxon>
        <taxon>Actinomycetes</taxon>
        <taxon>Micrococcales</taxon>
        <taxon>Micrococcaceae</taxon>
    </lineage>
</organism>
<dbReference type="InterPro" id="IPR029058">
    <property type="entry name" value="AB_hydrolase_fold"/>
</dbReference>
<reference evidence="2" key="1">
    <citation type="journal article" date="2021" name="PeerJ">
        <title>Extensive microbial diversity within the chicken gut microbiome revealed by metagenomics and culture.</title>
        <authorList>
            <person name="Gilroy R."/>
            <person name="Ravi A."/>
            <person name="Getino M."/>
            <person name="Pursley I."/>
            <person name="Horton D.L."/>
            <person name="Alikhan N.F."/>
            <person name="Baker D."/>
            <person name="Gharbi K."/>
            <person name="Hall N."/>
            <person name="Watson M."/>
            <person name="Adriaenssens E.M."/>
            <person name="Foster-Nyarko E."/>
            <person name="Jarju S."/>
            <person name="Secka A."/>
            <person name="Antonio M."/>
            <person name="Oren A."/>
            <person name="Chaudhuri R.R."/>
            <person name="La Ragione R."/>
            <person name="Hildebrand F."/>
            <person name="Pallen M.J."/>
        </authorList>
    </citation>
    <scope>NUCLEOTIDE SEQUENCE</scope>
    <source>
        <strain evidence="2">ChiHjej13B12-14962</strain>
    </source>
</reference>
<dbReference type="EMBL" id="DYXC01000070">
    <property type="protein sequence ID" value="HJF14318.1"/>
    <property type="molecule type" value="Genomic_DNA"/>
</dbReference>
<evidence type="ECO:0000313" key="2">
    <source>
        <dbReference type="EMBL" id="HJF14318.1"/>
    </source>
</evidence>
<protein>
    <submittedName>
        <fullName evidence="2">Alpha/beta hydrolase</fullName>
    </submittedName>
</protein>
<dbReference type="Proteomes" id="UP000703315">
    <property type="component" value="Unassembled WGS sequence"/>
</dbReference>
<dbReference type="InterPro" id="IPR000073">
    <property type="entry name" value="AB_hydrolase_1"/>
</dbReference>
<dbReference type="Pfam" id="PF12697">
    <property type="entry name" value="Abhydrolase_6"/>
    <property type="match status" value="1"/>
</dbReference>
<feature type="domain" description="AB hydrolase-1" evidence="1">
    <location>
        <begin position="60"/>
        <end position="269"/>
    </location>
</feature>
<sequence>MSPAAPRCRCKRVKLWTLIVRREDRVAVKPLASFNWDSCDGAHLKSYLFGSAEAPPRQRVVLVCGAFLPALVYAPFATALAKQLGDDWGIYVYDRRGKGQSSPVDEDYSLDTEIYDVAAALRSSQAHHLVGHSLGGAIVLHAVRMLCETPDVSLRDLTPATTTVYDPAINVDGSFDTSWLPKFKNYFENGRLGRAMALVERHLGMSRTLSRAPTWMLAGVLALSMRTGLRNTTRSIFPAGVAELTAAFQEEAKASDFANLPARTCLITGERSADYFQVTAATLAKSVPDSRFIVSPKGFHGSIPAVRHRIVESLALWLKDEPLGALDLGMQSLPNGAVQKRR</sequence>
<evidence type="ECO:0000313" key="3">
    <source>
        <dbReference type="Proteomes" id="UP000703315"/>
    </source>
</evidence>